<protein>
    <recommendedName>
        <fullName evidence="3">Exocyst subunit Exo70 family protein</fullName>
    </recommendedName>
</protein>
<dbReference type="GO" id="GO:0006887">
    <property type="term" value="P:exocytosis"/>
    <property type="evidence" value="ECO:0007669"/>
    <property type="project" value="UniProtKB-KW"/>
</dbReference>
<dbReference type="EMBL" id="GCKF01044591">
    <property type="protein sequence ID" value="JAG94100.1"/>
    <property type="molecule type" value="Transcribed_RNA"/>
</dbReference>
<dbReference type="InterPro" id="IPR016159">
    <property type="entry name" value="Cullin_repeat-like_dom_sf"/>
</dbReference>
<reference evidence="5" key="1">
    <citation type="submission" date="2015-03" db="EMBL/GenBank/DDBJ databases">
        <title>A transcriptome of Araucaria cunninghamii, an australian fine timber species.</title>
        <authorList>
            <person name="Jing Yi C.J.Y."/>
            <person name="Yin San L.Y.S."/>
            <person name="Abdul Karim S.S."/>
            <person name="Wan Azmi N.N."/>
            <person name="Hercus R.R."/>
            <person name="Croft L.L."/>
        </authorList>
    </citation>
    <scope>NUCLEOTIDE SEQUENCE</scope>
    <source>
        <strain evidence="5">MI0301</strain>
        <tissue evidence="5">Leaf</tissue>
    </source>
</reference>
<dbReference type="AlphaFoldDB" id="A0A0D6QWN5"/>
<dbReference type="Pfam" id="PF03081">
    <property type="entry name" value="Exo70_C"/>
    <property type="match status" value="1"/>
</dbReference>
<accession>A0A0D6QWN5</accession>
<comment type="function">
    <text evidence="3">Component of the exocyst complex.</text>
</comment>
<name>A0A0D6QWN5_ARACU</name>
<proteinExistence type="inferred from homology"/>
<evidence type="ECO:0000313" key="5">
    <source>
        <dbReference type="EMBL" id="JAG94100.1"/>
    </source>
</evidence>
<sequence>MAAVEGDERVIATAQHIVRSLGSTENMTKDMLRILSNFDNRFSSMSEHGLGLPNDGHEESEIEERLAFAEEMVLRWDMASSEAARQSMIWEGPPEEAASYLQAVDEVQRLTESLVSLSLTETEKKDGNGILDRAQNVLQIAMARLEEEFRNILVQQSEMFEPERIYERSHGHAPVSRVSFCSSSHEEDLVDDEGEGEDASVFSFGSEDRPRHRHVEGSEGLIIDLIRPEVIPDLKDIAERMVASKYEKECCQVYSSVRRDVLDEGLYRLGLEKLSIEEIQKMEWHKLEGKIKKWIQGVNIVVRVLLASEKDLCQQIFGELGSVDTCFLESAKGVVMLILNFSEAVAISRRSPERLFRILDMYECLSDLVQDIYSIFSDEYIRSEAFGILKRLGEAAKGTFVEFENAIKKEKETSKTSIPGGAIHPLTRYVMNYMRFLLEYTGTLKRLMEEEKGGDIQRQLSPTDEFLNSSESEYDCEGSTSNMKSPFAHRLLSITSLLEANLDGKSKLYKDPALSHLFLMNNIHYIVQKVKGSELRTLLGDDWIRKHSGQVRQHATNYQRAAWNKVLSCLRDEGICITGSFSNRVSKEALKERFKSFNSTLEEVYRNQTAWFVPDLQLREELRISIAEKLLPAYRSFLGRFRSHLECGRHAERYIKYTPEELEDYLSDLFEGSSGSMQQRRRSNS</sequence>
<feature type="domain" description="Exocyst complex subunit Exo70 C-terminal" evidence="4">
    <location>
        <begin position="292"/>
        <end position="668"/>
    </location>
</feature>
<dbReference type="SUPFAM" id="SSF74788">
    <property type="entry name" value="Cullin repeat-like"/>
    <property type="match status" value="1"/>
</dbReference>
<keyword evidence="3" id="KW-0653">Protein transport</keyword>
<comment type="similarity">
    <text evidence="1 3">Belongs to the EXO70 family.</text>
</comment>
<dbReference type="GO" id="GO:0005546">
    <property type="term" value="F:phosphatidylinositol-4,5-bisphosphate binding"/>
    <property type="evidence" value="ECO:0007669"/>
    <property type="project" value="InterPro"/>
</dbReference>
<dbReference type="PANTHER" id="PTHR12542">
    <property type="entry name" value="EXOCYST COMPLEX PROTEIN EXO70"/>
    <property type="match status" value="1"/>
</dbReference>
<evidence type="ECO:0000256" key="3">
    <source>
        <dbReference type="RuleBase" id="RU365026"/>
    </source>
</evidence>
<keyword evidence="2 3" id="KW-0813">Transport</keyword>
<dbReference type="Gene3D" id="1.20.1280.170">
    <property type="entry name" value="Exocyst complex component Exo70"/>
    <property type="match status" value="1"/>
</dbReference>
<dbReference type="GO" id="GO:0000145">
    <property type="term" value="C:exocyst"/>
    <property type="evidence" value="ECO:0007669"/>
    <property type="project" value="InterPro"/>
</dbReference>
<organism evidence="5">
    <name type="scientific">Araucaria cunninghamii</name>
    <name type="common">Hoop pine</name>
    <name type="synonym">Moreton Bay pine</name>
    <dbReference type="NCBI Taxonomy" id="56994"/>
    <lineage>
        <taxon>Eukaryota</taxon>
        <taxon>Viridiplantae</taxon>
        <taxon>Streptophyta</taxon>
        <taxon>Embryophyta</taxon>
        <taxon>Tracheophyta</taxon>
        <taxon>Spermatophyta</taxon>
        <taxon>Pinopsida</taxon>
        <taxon>Pinidae</taxon>
        <taxon>Conifers II</taxon>
        <taxon>Araucariales</taxon>
        <taxon>Araucariaceae</taxon>
        <taxon>Araucaria</taxon>
    </lineage>
</organism>
<dbReference type="PANTHER" id="PTHR12542:SF142">
    <property type="entry name" value="EXOCYST SUBUNIT EXO70 FAMILY PROTEIN"/>
    <property type="match status" value="1"/>
</dbReference>
<evidence type="ECO:0000259" key="4">
    <source>
        <dbReference type="Pfam" id="PF03081"/>
    </source>
</evidence>
<keyword evidence="3" id="KW-0268">Exocytosis</keyword>
<evidence type="ECO:0000256" key="2">
    <source>
        <dbReference type="ARBA" id="ARBA00022448"/>
    </source>
</evidence>
<dbReference type="GO" id="GO:0015031">
    <property type="term" value="P:protein transport"/>
    <property type="evidence" value="ECO:0007669"/>
    <property type="project" value="UniProtKB-KW"/>
</dbReference>
<dbReference type="Pfam" id="PF20669">
    <property type="entry name" value="Exo70_N"/>
    <property type="match status" value="1"/>
</dbReference>
<dbReference type="InterPro" id="IPR046364">
    <property type="entry name" value="Exo70_C"/>
</dbReference>
<evidence type="ECO:0000256" key="1">
    <source>
        <dbReference type="ARBA" id="ARBA00006756"/>
    </source>
</evidence>
<dbReference type="InterPro" id="IPR004140">
    <property type="entry name" value="Exo70"/>
</dbReference>